<evidence type="ECO:0000313" key="4">
    <source>
        <dbReference type="Proteomes" id="UP000325211"/>
    </source>
</evidence>
<feature type="transmembrane region" description="Helical" evidence="2">
    <location>
        <begin position="43"/>
        <end position="63"/>
    </location>
</feature>
<reference evidence="3 4" key="1">
    <citation type="submission" date="2018-05" db="EMBL/GenBank/DDBJ databases">
        <title>Streptomyces venezuelae.</title>
        <authorList>
            <person name="Kim W."/>
            <person name="Lee N."/>
            <person name="Cho B.-K."/>
        </authorList>
    </citation>
    <scope>NUCLEOTIDE SEQUENCE [LARGE SCALE GENOMIC DNA]</scope>
    <source>
        <strain evidence="3 4">ATCC 21782</strain>
    </source>
</reference>
<dbReference type="RefSeq" id="WP_150208093.1">
    <property type="nucleotide sequence ID" value="NZ_CP029190.1"/>
</dbReference>
<protein>
    <recommendedName>
        <fullName evidence="5">IPT/TIG domain-containing protein</fullName>
    </recommendedName>
</protein>
<dbReference type="Proteomes" id="UP000325211">
    <property type="component" value="Chromosome"/>
</dbReference>
<feature type="region of interest" description="Disordered" evidence="1">
    <location>
        <begin position="269"/>
        <end position="311"/>
    </location>
</feature>
<accession>A0A5P2D5S1</accession>
<evidence type="ECO:0000313" key="3">
    <source>
        <dbReference type="EMBL" id="QES48621.1"/>
    </source>
</evidence>
<dbReference type="InterPro" id="IPR014756">
    <property type="entry name" value="Ig_E-set"/>
</dbReference>
<dbReference type="OrthoDB" id="4127553at2"/>
<dbReference type="Gene3D" id="2.60.40.10">
    <property type="entry name" value="Immunoglobulins"/>
    <property type="match status" value="1"/>
</dbReference>
<gene>
    <name evidence="3" type="ORF">DEJ50_13100</name>
</gene>
<dbReference type="EMBL" id="CP029190">
    <property type="protein sequence ID" value="QES48621.1"/>
    <property type="molecule type" value="Genomic_DNA"/>
</dbReference>
<feature type="transmembrane region" description="Helical" evidence="2">
    <location>
        <begin position="142"/>
        <end position="160"/>
    </location>
</feature>
<name>A0A5P2D5S1_STRVZ</name>
<keyword evidence="2" id="KW-0812">Transmembrane</keyword>
<feature type="transmembrane region" description="Helical" evidence="2">
    <location>
        <begin position="84"/>
        <end position="103"/>
    </location>
</feature>
<keyword evidence="2" id="KW-1133">Transmembrane helix</keyword>
<sequence length="311" mass="31596">MLSAFFALLTLAALAGPVALRLRRQPAFITGRDGRLSTSTTLALAWTVVLVWLLLVVLGYGILAGDGIAYFHRPDGPLAPLATVYLPLLGGPYVALIAAKAVVGLRVEQGTLAKPGPGPGSGPRPVRDLIANDGGRTDLVDLQYVALSAVTMAYVVAFFLSDVGAGLPRLPEQIWALTGAPAGAYLLNKMAARPTPVITGVRQEAPGGPVTVSGGGFRPTAASVSFNDTETGARLDNGRLVVDHPGPLTGTQAVVVTVAGLRSDPYAFTPPAPAAPAAPAEAVPPAVIPPRPAPEAAGSPDGPNAPNAPEA</sequence>
<dbReference type="GO" id="GO:0005975">
    <property type="term" value="P:carbohydrate metabolic process"/>
    <property type="evidence" value="ECO:0007669"/>
    <property type="project" value="UniProtKB-ARBA"/>
</dbReference>
<dbReference type="InterPro" id="IPR013783">
    <property type="entry name" value="Ig-like_fold"/>
</dbReference>
<dbReference type="SUPFAM" id="SSF81296">
    <property type="entry name" value="E set domains"/>
    <property type="match status" value="1"/>
</dbReference>
<proteinExistence type="predicted"/>
<evidence type="ECO:0000256" key="2">
    <source>
        <dbReference type="SAM" id="Phobius"/>
    </source>
</evidence>
<dbReference type="AlphaFoldDB" id="A0A5P2D5S1"/>
<keyword evidence="2" id="KW-0472">Membrane</keyword>
<organism evidence="3 4">
    <name type="scientific">Streptomyces venezuelae</name>
    <dbReference type="NCBI Taxonomy" id="54571"/>
    <lineage>
        <taxon>Bacteria</taxon>
        <taxon>Bacillati</taxon>
        <taxon>Actinomycetota</taxon>
        <taxon>Actinomycetes</taxon>
        <taxon>Kitasatosporales</taxon>
        <taxon>Streptomycetaceae</taxon>
        <taxon>Streptomyces</taxon>
    </lineage>
</organism>
<evidence type="ECO:0008006" key="5">
    <source>
        <dbReference type="Google" id="ProtNLM"/>
    </source>
</evidence>
<evidence type="ECO:0000256" key="1">
    <source>
        <dbReference type="SAM" id="MobiDB-lite"/>
    </source>
</evidence>